<dbReference type="PANTHER" id="PTHR15827:SF2">
    <property type="entry name" value="CYCLIN-DEPENDENT KINASE 2-INTERACTING PROTEIN"/>
    <property type="match status" value="1"/>
</dbReference>
<proteinExistence type="predicted"/>
<feature type="region of interest" description="Disordered" evidence="1">
    <location>
        <begin position="1"/>
        <end position="48"/>
    </location>
</feature>
<keyword evidence="2" id="KW-1185">Reference proteome</keyword>
<feature type="compositionally biased region" description="Low complexity" evidence="1">
    <location>
        <begin position="18"/>
        <end position="32"/>
    </location>
</feature>
<name>A0ABM0M6H4_SACKO</name>
<organism evidence="2 3">
    <name type="scientific">Saccoglossus kowalevskii</name>
    <name type="common">Acorn worm</name>
    <dbReference type="NCBI Taxonomy" id="10224"/>
    <lineage>
        <taxon>Eukaryota</taxon>
        <taxon>Metazoa</taxon>
        <taxon>Hemichordata</taxon>
        <taxon>Enteropneusta</taxon>
        <taxon>Harrimaniidae</taxon>
        <taxon>Saccoglossus</taxon>
    </lineage>
</organism>
<gene>
    <name evidence="3" type="primary">LOC100376416</name>
</gene>
<dbReference type="PRINTS" id="PR02040">
    <property type="entry name" value="CDK2IP"/>
</dbReference>
<evidence type="ECO:0000256" key="1">
    <source>
        <dbReference type="SAM" id="MobiDB-lite"/>
    </source>
</evidence>
<dbReference type="RefSeq" id="XP_006815615.1">
    <property type="nucleotide sequence ID" value="XM_006815552.1"/>
</dbReference>
<dbReference type="PANTHER" id="PTHR15827">
    <property type="entry name" value="CYCLIN-DEPENDENT KINASE 2-INTERACTING PROTEIN"/>
    <property type="match status" value="1"/>
</dbReference>
<feature type="compositionally biased region" description="Polar residues" evidence="1">
    <location>
        <begin position="33"/>
        <end position="47"/>
    </location>
</feature>
<accession>A0ABM0M6H4</accession>
<evidence type="ECO:0000313" key="2">
    <source>
        <dbReference type="Proteomes" id="UP000694865"/>
    </source>
</evidence>
<dbReference type="InterPro" id="IPR023250">
    <property type="entry name" value="Cyclin-dep_Kinase_2_interact"/>
</dbReference>
<reference evidence="3" key="1">
    <citation type="submission" date="2025-08" db="UniProtKB">
        <authorList>
            <consortium name="RefSeq"/>
        </authorList>
    </citation>
    <scope>IDENTIFICATION</scope>
    <source>
        <tissue evidence="3">Testes</tissue>
    </source>
</reference>
<sequence>MEKEKKGKTPKKKRDSCSSESSSISGSSPYQSATRQSPKPTSLTGSSRKIKDHCADWHNYINKWQILNEQGFGITSKISNCKLQAQSGEAAETAVISADTDNDGTSTNKMPPEMQEHCEQLHSIYSSMAKLVKKMETICKNFRGICDLEGHKKDGDWSEEPLFQMWSTEQFYEASCTMLSMYSTELEVKHTILEEIAHCDERDLLLFYNSTWLHQPYIEEKSKLLLESMLLETGHR</sequence>
<dbReference type="Proteomes" id="UP000694865">
    <property type="component" value="Unplaced"/>
</dbReference>
<evidence type="ECO:0000313" key="3">
    <source>
        <dbReference type="RefSeq" id="XP_006815615.1"/>
    </source>
</evidence>
<dbReference type="GeneID" id="100376416"/>
<protein>
    <submittedName>
        <fullName evidence="3">Cyclin-dependent kinase 2-interacting protein-like</fullName>
    </submittedName>
</protein>